<evidence type="ECO:0000313" key="1">
    <source>
        <dbReference type="EMBL" id="GBL86449.1"/>
    </source>
</evidence>
<proteinExistence type="predicted"/>
<comment type="caution">
    <text evidence="1">The sequence shown here is derived from an EMBL/GenBank/DDBJ whole genome shotgun (WGS) entry which is preliminary data.</text>
</comment>
<dbReference type="EMBL" id="BGPR01000048">
    <property type="protein sequence ID" value="GBL86449.1"/>
    <property type="molecule type" value="Genomic_DNA"/>
</dbReference>
<name>A0A4Y2B4R3_ARAVE</name>
<dbReference type="Proteomes" id="UP000499080">
    <property type="component" value="Unassembled WGS sequence"/>
</dbReference>
<evidence type="ECO:0000313" key="2">
    <source>
        <dbReference type="Proteomes" id="UP000499080"/>
    </source>
</evidence>
<keyword evidence="2" id="KW-1185">Reference proteome</keyword>
<organism evidence="1 2">
    <name type="scientific">Araneus ventricosus</name>
    <name type="common">Orbweaver spider</name>
    <name type="synonym">Epeira ventricosa</name>
    <dbReference type="NCBI Taxonomy" id="182803"/>
    <lineage>
        <taxon>Eukaryota</taxon>
        <taxon>Metazoa</taxon>
        <taxon>Ecdysozoa</taxon>
        <taxon>Arthropoda</taxon>
        <taxon>Chelicerata</taxon>
        <taxon>Arachnida</taxon>
        <taxon>Araneae</taxon>
        <taxon>Araneomorphae</taxon>
        <taxon>Entelegynae</taxon>
        <taxon>Araneoidea</taxon>
        <taxon>Araneidae</taxon>
        <taxon>Araneus</taxon>
    </lineage>
</organism>
<reference evidence="1 2" key="1">
    <citation type="journal article" date="2019" name="Sci. Rep.">
        <title>Orb-weaving spider Araneus ventricosus genome elucidates the spidroin gene catalogue.</title>
        <authorList>
            <person name="Kono N."/>
            <person name="Nakamura H."/>
            <person name="Ohtoshi R."/>
            <person name="Moran D.A.P."/>
            <person name="Shinohara A."/>
            <person name="Yoshida Y."/>
            <person name="Fujiwara M."/>
            <person name="Mori M."/>
            <person name="Tomita M."/>
            <person name="Arakawa K."/>
        </authorList>
    </citation>
    <scope>NUCLEOTIDE SEQUENCE [LARGE SCALE GENOMIC DNA]</scope>
</reference>
<dbReference type="AlphaFoldDB" id="A0A4Y2B4R3"/>
<sequence length="139" mass="15028">MNANDLFIVAERVNSAIGSGVNVGHVDELEKGLSGNDVVLKGEVNAGKLCLVEDSGSGGFGLPGVVLGVEEQLARLFEVFRGGRRMWCVATEPATAHLASSAATTERIPMSHRRMDPGISRMLSRVFEKWKLRNSFFVP</sequence>
<protein>
    <submittedName>
        <fullName evidence="1">Uncharacterized protein</fullName>
    </submittedName>
</protein>
<accession>A0A4Y2B4R3</accession>
<gene>
    <name evidence="1" type="ORF">AVEN_164605_1</name>
</gene>